<protein>
    <submittedName>
        <fullName evidence="1">LamB/YcsF family protein</fullName>
    </submittedName>
</protein>
<keyword evidence="2" id="KW-1185">Reference proteome</keyword>
<comment type="caution">
    <text evidence="1">The sequence shown here is derived from an EMBL/GenBank/DDBJ whole genome shotgun (WGS) entry which is preliminary data.</text>
</comment>
<name>A0ABV9ZFI4_9PSEU</name>
<dbReference type="PANTHER" id="PTHR30292">
    <property type="entry name" value="UNCHARACTERIZED PROTEIN YBGL-RELATED"/>
    <property type="match status" value="1"/>
</dbReference>
<dbReference type="Proteomes" id="UP001596175">
    <property type="component" value="Unassembled WGS sequence"/>
</dbReference>
<dbReference type="NCBIfam" id="NF003814">
    <property type="entry name" value="PRK05406.1-3"/>
    <property type="match status" value="1"/>
</dbReference>
<dbReference type="Gene3D" id="3.20.20.370">
    <property type="entry name" value="Glycoside hydrolase/deacetylase"/>
    <property type="match status" value="1"/>
</dbReference>
<reference evidence="2" key="1">
    <citation type="journal article" date="2019" name="Int. J. Syst. Evol. Microbiol.">
        <title>The Global Catalogue of Microorganisms (GCM) 10K type strain sequencing project: providing services to taxonomists for standard genome sequencing and annotation.</title>
        <authorList>
            <consortium name="The Broad Institute Genomics Platform"/>
            <consortium name="The Broad Institute Genome Sequencing Center for Infectious Disease"/>
            <person name="Wu L."/>
            <person name="Ma J."/>
        </authorList>
    </citation>
    <scope>NUCLEOTIDE SEQUENCE [LARGE SCALE GENOMIC DNA]</scope>
    <source>
        <strain evidence="2">XZYJ18</strain>
    </source>
</reference>
<accession>A0ABV9ZFI4</accession>
<dbReference type="PANTHER" id="PTHR30292:SF0">
    <property type="entry name" value="5-OXOPROLINASE SUBUNIT A"/>
    <property type="match status" value="1"/>
</dbReference>
<dbReference type="Pfam" id="PF03746">
    <property type="entry name" value="LamB_YcsF"/>
    <property type="match status" value="1"/>
</dbReference>
<dbReference type="NCBIfam" id="NF003816">
    <property type="entry name" value="PRK05406.1-5"/>
    <property type="match status" value="1"/>
</dbReference>
<dbReference type="RefSeq" id="WP_378022502.1">
    <property type="nucleotide sequence ID" value="NZ_JBHSKG010000010.1"/>
</dbReference>
<sequence>MSTPTLDLNADLAEGFGVWSLTDDDALLDVITSANVACGFHAGDPVTMQRVTAAAVGRGVAVGAQVSYRDLAGFGRRFVDVDPAELTADLLYQVGALREFARAAGGEVAYLKPHGALYNAVVHHDAQARAVVAAAQQAGLPVLGLPGSRFLAHAAEAGLTTYAEAFGDRGYTPEGTLVPRREPGALLPDADAVVERARRLAADGVVVAVDGTEIPTEAASLCLHGDTPDAVTSARRVAEALRDAGVTLAPFAR</sequence>
<organism evidence="1 2">
    <name type="scientific">Actinomycetospora rhizophila</name>
    <dbReference type="NCBI Taxonomy" id="1416876"/>
    <lineage>
        <taxon>Bacteria</taxon>
        <taxon>Bacillati</taxon>
        <taxon>Actinomycetota</taxon>
        <taxon>Actinomycetes</taxon>
        <taxon>Pseudonocardiales</taxon>
        <taxon>Pseudonocardiaceae</taxon>
        <taxon>Actinomycetospora</taxon>
    </lineage>
</organism>
<evidence type="ECO:0000313" key="1">
    <source>
        <dbReference type="EMBL" id="MFC5140336.1"/>
    </source>
</evidence>
<gene>
    <name evidence="1" type="ORF">ACFPK1_19010</name>
</gene>
<dbReference type="SUPFAM" id="SSF88713">
    <property type="entry name" value="Glycoside hydrolase/deacetylase"/>
    <property type="match status" value="1"/>
</dbReference>
<proteinExistence type="predicted"/>
<dbReference type="EMBL" id="JBHSKG010000010">
    <property type="protein sequence ID" value="MFC5140336.1"/>
    <property type="molecule type" value="Genomic_DNA"/>
</dbReference>
<evidence type="ECO:0000313" key="2">
    <source>
        <dbReference type="Proteomes" id="UP001596175"/>
    </source>
</evidence>
<dbReference type="InterPro" id="IPR011330">
    <property type="entry name" value="Glyco_hydro/deAcase_b/a-brl"/>
</dbReference>
<dbReference type="InterPro" id="IPR005501">
    <property type="entry name" value="LamB/YcsF/PxpA-like"/>
</dbReference>
<dbReference type="CDD" id="cd10787">
    <property type="entry name" value="LamB_YcsF_like"/>
    <property type="match status" value="1"/>
</dbReference>